<sequence length="196" mass="22725">MEQIKVWTKQHKNVLEELKKTGRYTAKRQYIAMDMQEHADLVLEAYDWLVKHGPDAGNRPPDADYPVWVSFQSEATMLPSEGTVILELELDPAIITPVNIEKWGTILNYSYIPKDPQDAKRHRALLEEYGVSDAKAYMSQFYPEIKREIVDSWDRLFDDSIILGNKAKYGTIWEVKWEWVTSVAQYGSTPVKPTRC</sequence>
<protein>
    <recommendedName>
        <fullName evidence="2">DUF3841 domain-containing protein</fullName>
    </recommendedName>
</protein>
<evidence type="ECO:0008006" key="2">
    <source>
        <dbReference type="Google" id="ProtNLM"/>
    </source>
</evidence>
<proteinExistence type="predicted"/>
<dbReference type="InterPro" id="IPR024211">
    <property type="entry name" value="DUF3841"/>
</dbReference>
<dbReference type="AlphaFoldDB" id="A0A6N2V4Y0"/>
<dbReference type="Pfam" id="PF12952">
    <property type="entry name" value="DUF3841"/>
    <property type="match status" value="1"/>
</dbReference>
<name>A0A6N2V4Y0_9FIRM</name>
<organism evidence="1">
    <name type="scientific">uncultured Anaerotruncus sp</name>
    <dbReference type="NCBI Taxonomy" id="905011"/>
    <lineage>
        <taxon>Bacteria</taxon>
        <taxon>Bacillati</taxon>
        <taxon>Bacillota</taxon>
        <taxon>Clostridia</taxon>
        <taxon>Eubacteriales</taxon>
        <taxon>Oscillospiraceae</taxon>
        <taxon>Anaerotruncus</taxon>
        <taxon>environmental samples</taxon>
    </lineage>
</organism>
<accession>A0A6N2V4Y0</accession>
<dbReference type="EMBL" id="CACRSL010000005">
    <property type="protein sequence ID" value="VYT25050.1"/>
    <property type="molecule type" value="Genomic_DNA"/>
</dbReference>
<gene>
    <name evidence="1" type="ORF">AULFYP135_02273</name>
</gene>
<evidence type="ECO:0000313" key="1">
    <source>
        <dbReference type="EMBL" id="VYT25050.1"/>
    </source>
</evidence>
<reference evidence="1" key="1">
    <citation type="submission" date="2019-11" db="EMBL/GenBank/DDBJ databases">
        <authorList>
            <person name="Feng L."/>
        </authorList>
    </citation>
    <scope>NUCLEOTIDE SEQUENCE</scope>
    <source>
        <strain evidence="1">AundefinedLFYP135</strain>
    </source>
</reference>